<dbReference type="SUPFAM" id="SSF82866">
    <property type="entry name" value="Multidrug efflux transporter AcrB transmembrane domain"/>
    <property type="match status" value="2"/>
</dbReference>
<feature type="domain" description="Membrane transport protein MMPL" evidence="10">
    <location>
        <begin position="42"/>
        <end position="372"/>
    </location>
</feature>
<accession>A0A1T3NZ46</accession>
<evidence type="ECO:0000256" key="6">
    <source>
        <dbReference type="ARBA" id="ARBA00023136"/>
    </source>
</evidence>
<dbReference type="PANTHER" id="PTHR33406:SF11">
    <property type="entry name" value="MEMBRANE PROTEIN SCO6666-RELATED"/>
    <property type="match status" value="1"/>
</dbReference>
<dbReference type="AlphaFoldDB" id="A0A1T3NZ46"/>
<feature type="transmembrane region" description="Helical" evidence="8">
    <location>
        <begin position="198"/>
        <end position="218"/>
    </location>
</feature>
<feature type="transmembrane region" description="Helical" evidence="8">
    <location>
        <begin position="535"/>
        <end position="555"/>
    </location>
</feature>
<comment type="similarity">
    <text evidence="2">Belongs to the resistance-nodulation-cell division (RND) (TC 2.A.6) family. MmpL subfamily.</text>
</comment>
<sequence>MAAWARWCLKHRWTVLLLWAAALFGTVAASAAAGSAYSNVFKIPGTESSTAYERLQKAFPDASGDVDNVVWQTERGSVHDAAVRDRMTALLADIARMPDVGRVVGPYDAEGAAQVSKDGRIAFAQVTFVKQQFELETGNLEDLIERAEAARAPGLRVELGGPAIEAAQEPPAGLAETVGVVAAGVILFLAFGSLFAMLLPLISGVFAVGTGIASVILLSHVTDIPETATLLGSLIGLGVGIDYALFIVTRHRNGLKAGLSPEEAAVRALDTSGRAVVFAGGTVCIALLALFTVDITLFDGIAISTTLVVVLTVLASSTLLPALLGLLGPRVLSRRERRQSAERSAAGGALPSEEVGRTAARWARLVQRRPRTLGLVALVVMGLLAIPALSLRLGANDQGNQPTSQTVRQAYDMLAEGFGPGFNGPLLMVAELHGPRDRQALDTLIADVRRTPGVVRVVEAPVPADAGGLAAETRAIQVVPSTSPQAEATDKLIDTLRERTVPTAAEGSTLKVHIGGETALQKDFAAVVGDRMPGFIALIVGLGALLMLIAFRSLLVPLTAALMNLIAACASFGLLVAIFQWGWGMDLLGLGKEGPIISFLPVIMLPLLFGLSMDYQVFLVSRMHEEWLHTGDNARAVRVGQAGTGRVINSAALIMIFVFSSFVLSGDRGAMMAGLGLAGAVALDAFILRMLLVPALMHLLGRANWWLPGWLDRVLPHVAVDPPERPVGDSAGAKEDPREEMVPAGR</sequence>
<keyword evidence="9" id="KW-0732">Signal</keyword>
<feature type="signal peptide" evidence="9">
    <location>
        <begin position="1"/>
        <end position="31"/>
    </location>
</feature>
<gene>
    <name evidence="11" type="ORF">B4N89_15245</name>
</gene>
<keyword evidence="6 8" id="KW-0472">Membrane</keyword>
<dbReference type="OrthoDB" id="7051771at2"/>
<feature type="transmembrane region" description="Helical" evidence="8">
    <location>
        <begin position="230"/>
        <end position="248"/>
    </location>
</feature>
<evidence type="ECO:0000256" key="9">
    <source>
        <dbReference type="SAM" id="SignalP"/>
    </source>
</evidence>
<evidence type="ECO:0000313" key="11">
    <source>
        <dbReference type="EMBL" id="OPC82117.1"/>
    </source>
</evidence>
<dbReference type="Proteomes" id="UP000190037">
    <property type="component" value="Unassembled WGS sequence"/>
</dbReference>
<protein>
    <recommendedName>
        <fullName evidence="10">Membrane transport protein MMPL domain-containing protein</fullName>
    </recommendedName>
</protein>
<reference evidence="11 12" key="1">
    <citation type="submission" date="2017-03" db="EMBL/GenBank/DDBJ databases">
        <title>Draft genome sequence of Streptomyces scabrisporus NF3, endophyte isolated from Amphipterygium adstringens.</title>
        <authorList>
            <person name="Vazquez M."/>
            <person name="Ceapa C.D."/>
            <person name="Rodriguez Luna D."/>
            <person name="Sanchez Esquivel S."/>
        </authorList>
    </citation>
    <scope>NUCLEOTIDE SEQUENCE [LARGE SCALE GENOMIC DNA]</scope>
    <source>
        <strain evidence="11 12">NF3</strain>
    </source>
</reference>
<feature type="chain" id="PRO_5012639823" description="Membrane transport protein MMPL domain-containing protein" evidence="9">
    <location>
        <begin position="32"/>
        <end position="746"/>
    </location>
</feature>
<dbReference type="Gene3D" id="1.20.1640.10">
    <property type="entry name" value="Multidrug efflux transporter AcrB transmembrane domain"/>
    <property type="match status" value="2"/>
</dbReference>
<dbReference type="EMBL" id="MWQN01000001">
    <property type="protein sequence ID" value="OPC82117.1"/>
    <property type="molecule type" value="Genomic_DNA"/>
</dbReference>
<feature type="region of interest" description="Disordered" evidence="7">
    <location>
        <begin position="723"/>
        <end position="746"/>
    </location>
</feature>
<evidence type="ECO:0000256" key="4">
    <source>
        <dbReference type="ARBA" id="ARBA00022692"/>
    </source>
</evidence>
<feature type="transmembrane region" description="Helical" evidence="8">
    <location>
        <begin position="595"/>
        <end position="613"/>
    </location>
</feature>
<feature type="transmembrane region" description="Helical" evidence="8">
    <location>
        <begin position="172"/>
        <end position="191"/>
    </location>
</feature>
<dbReference type="InterPro" id="IPR004869">
    <property type="entry name" value="MMPL_dom"/>
</dbReference>
<feature type="transmembrane region" description="Helical" evidence="8">
    <location>
        <begin position="275"/>
        <end position="295"/>
    </location>
</feature>
<dbReference type="InterPro" id="IPR050545">
    <property type="entry name" value="Mycobact_MmpL"/>
</dbReference>
<feature type="transmembrane region" description="Helical" evidence="8">
    <location>
        <begin position="562"/>
        <end position="583"/>
    </location>
</feature>
<evidence type="ECO:0000256" key="2">
    <source>
        <dbReference type="ARBA" id="ARBA00010157"/>
    </source>
</evidence>
<dbReference type="PANTHER" id="PTHR33406">
    <property type="entry name" value="MEMBRANE PROTEIN MJ1562-RELATED"/>
    <property type="match status" value="1"/>
</dbReference>
<organism evidence="11 12">
    <name type="scientific">Embleya scabrispora</name>
    <dbReference type="NCBI Taxonomy" id="159449"/>
    <lineage>
        <taxon>Bacteria</taxon>
        <taxon>Bacillati</taxon>
        <taxon>Actinomycetota</taxon>
        <taxon>Actinomycetes</taxon>
        <taxon>Kitasatosporales</taxon>
        <taxon>Streptomycetaceae</taxon>
        <taxon>Embleya</taxon>
    </lineage>
</organism>
<evidence type="ECO:0000259" key="10">
    <source>
        <dbReference type="Pfam" id="PF03176"/>
    </source>
</evidence>
<keyword evidence="5 8" id="KW-1133">Transmembrane helix</keyword>
<keyword evidence="3" id="KW-1003">Cell membrane</keyword>
<feature type="transmembrane region" description="Helical" evidence="8">
    <location>
        <begin position="301"/>
        <end position="328"/>
    </location>
</feature>
<comment type="subcellular location">
    <subcellularLocation>
        <location evidence="1">Cell membrane</location>
        <topology evidence="1">Multi-pass membrane protein</topology>
    </subcellularLocation>
</comment>
<comment type="caution">
    <text evidence="11">The sequence shown here is derived from an EMBL/GenBank/DDBJ whole genome shotgun (WGS) entry which is preliminary data.</text>
</comment>
<evidence type="ECO:0000256" key="3">
    <source>
        <dbReference type="ARBA" id="ARBA00022475"/>
    </source>
</evidence>
<evidence type="ECO:0000256" key="7">
    <source>
        <dbReference type="SAM" id="MobiDB-lite"/>
    </source>
</evidence>
<evidence type="ECO:0000256" key="8">
    <source>
        <dbReference type="SAM" id="Phobius"/>
    </source>
</evidence>
<evidence type="ECO:0000256" key="5">
    <source>
        <dbReference type="ARBA" id="ARBA00022989"/>
    </source>
</evidence>
<feature type="domain" description="Membrane transport protein MMPL" evidence="10">
    <location>
        <begin position="434"/>
        <end position="706"/>
    </location>
</feature>
<feature type="transmembrane region" description="Helical" evidence="8">
    <location>
        <begin position="373"/>
        <end position="395"/>
    </location>
</feature>
<feature type="transmembrane region" description="Helical" evidence="8">
    <location>
        <begin position="647"/>
        <end position="664"/>
    </location>
</feature>
<evidence type="ECO:0000313" key="12">
    <source>
        <dbReference type="Proteomes" id="UP000190037"/>
    </source>
</evidence>
<keyword evidence="4 8" id="KW-0812">Transmembrane</keyword>
<evidence type="ECO:0000256" key="1">
    <source>
        <dbReference type="ARBA" id="ARBA00004651"/>
    </source>
</evidence>
<dbReference type="RefSeq" id="WP_078976387.1">
    <property type="nucleotide sequence ID" value="NZ_MWQN01000001.1"/>
</dbReference>
<dbReference type="Pfam" id="PF03176">
    <property type="entry name" value="MMPL"/>
    <property type="match status" value="2"/>
</dbReference>
<keyword evidence="12" id="KW-1185">Reference proteome</keyword>
<feature type="transmembrane region" description="Helical" evidence="8">
    <location>
        <begin position="670"/>
        <end position="692"/>
    </location>
</feature>
<proteinExistence type="inferred from homology"/>
<name>A0A1T3NZ46_9ACTN</name>
<dbReference type="GO" id="GO:0005886">
    <property type="term" value="C:plasma membrane"/>
    <property type="evidence" value="ECO:0007669"/>
    <property type="project" value="UniProtKB-SubCell"/>
</dbReference>